<evidence type="ECO:0000313" key="2">
    <source>
        <dbReference type="EMBL" id="KOB76420.1"/>
    </source>
</evidence>
<name>A0A0L7LLV8_OPEBR</name>
<proteinExistence type="predicted"/>
<evidence type="ECO:0000256" key="1">
    <source>
        <dbReference type="SAM" id="SignalP"/>
    </source>
</evidence>
<feature type="chain" id="PRO_5005573459" evidence="1">
    <location>
        <begin position="18"/>
        <end position="282"/>
    </location>
</feature>
<evidence type="ECO:0000313" key="3">
    <source>
        <dbReference type="Proteomes" id="UP000037510"/>
    </source>
</evidence>
<dbReference type="SUPFAM" id="SSF56973">
    <property type="entry name" value="Aerolisin/ETX pore-forming domain"/>
    <property type="match status" value="1"/>
</dbReference>
<accession>A0A0L7LLV8</accession>
<dbReference type="CDD" id="cd20235">
    <property type="entry name" value="PFM_spherulin-2a-like"/>
    <property type="match status" value="1"/>
</dbReference>
<dbReference type="Proteomes" id="UP000037510">
    <property type="component" value="Unassembled WGS sequence"/>
</dbReference>
<keyword evidence="3" id="KW-1185">Reference proteome</keyword>
<dbReference type="AlphaFoldDB" id="A0A0L7LLV8"/>
<comment type="caution">
    <text evidence="2">The sequence shown here is derived from an EMBL/GenBank/DDBJ whole genome shotgun (WGS) entry which is preliminary data.</text>
</comment>
<dbReference type="Gene3D" id="2.170.15.10">
    <property type="entry name" value="Proaerolysin, chain A, domain 3"/>
    <property type="match status" value="1"/>
</dbReference>
<keyword evidence="1" id="KW-0732">Signal</keyword>
<feature type="signal peptide" evidence="1">
    <location>
        <begin position="1"/>
        <end position="17"/>
    </location>
</feature>
<organism evidence="2 3">
    <name type="scientific">Operophtera brumata</name>
    <name type="common">Winter moth</name>
    <name type="synonym">Phalaena brumata</name>
    <dbReference type="NCBI Taxonomy" id="104452"/>
    <lineage>
        <taxon>Eukaryota</taxon>
        <taxon>Metazoa</taxon>
        <taxon>Ecdysozoa</taxon>
        <taxon>Arthropoda</taxon>
        <taxon>Hexapoda</taxon>
        <taxon>Insecta</taxon>
        <taxon>Pterygota</taxon>
        <taxon>Neoptera</taxon>
        <taxon>Endopterygota</taxon>
        <taxon>Lepidoptera</taxon>
        <taxon>Glossata</taxon>
        <taxon>Ditrysia</taxon>
        <taxon>Geometroidea</taxon>
        <taxon>Geometridae</taxon>
        <taxon>Larentiinae</taxon>
        <taxon>Operophtera</taxon>
    </lineage>
</organism>
<sequence>MKVTFLFMCLSIKLIESKIKIDIVAESNGPLLTSSGANTQVASESDIELFFTDSDNLKQAVTTHYGKKPKNIYYKSPTPWGDLYKTQIWEEVTKITSFESYRVKSASKTPVVVLTQDFENNSNNTVKVNTGISHTVENTLTTSWTTSKELELSQELEYDVNVYFSKISGTTGISYTSTWGQGEEKSESVTIGSTSAVETELKPGQAVTAVLSVNTGLLEIEVFYKTSLRGNLAVNFKRAHEGHHFWGPQVKDVMKSAGIENRKSTMESIKIGYNIDAKLKHR</sequence>
<gene>
    <name evidence="2" type="ORF">OBRU01_05962</name>
</gene>
<reference evidence="2 3" key="1">
    <citation type="journal article" date="2015" name="Genome Biol. Evol.">
        <title>The genome of winter moth (Operophtera brumata) provides a genomic perspective on sexual dimorphism and phenology.</title>
        <authorList>
            <person name="Derks M.F."/>
            <person name="Smit S."/>
            <person name="Salis L."/>
            <person name="Schijlen E."/>
            <person name="Bossers A."/>
            <person name="Mateman C."/>
            <person name="Pijl A.S."/>
            <person name="de Ridder D."/>
            <person name="Groenen M.A."/>
            <person name="Visser M.E."/>
            <person name="Megens H.J."/>
        </authorList>
    </citation>
    <scope>NUCLEOTIDE SEQUENCE [LARGE SCALE GENOMIC DNA]</scope>
    <source>
        <strain evidence="2">WM2013NL</strain>
        <tissue evidence="2">Head and thorax</tissue>
    </source>
</reference>
<dbReference type="EMBL" id="JTDY01000626">
    <property type="protein sequence ID" value="KOB76420.1"/>
    <property type="molecule type" value="Genomic_DNA"/>
</dbReference>
<protein>
    <submittedName>
        <fullName evidence="2">Follicular epithelium yolk protein subunit</fullName>
    </submittedName>
</protein>